<feature type="compositionally biased region" description="Low complexity" evidence="1">
    <location>
        <begin position="308"/>
        <end position="318"/>
    </location>
</feature>
<reference evidence="2 3" key="1">
    <citation type="journal article" date="2019" name="Mol. Biol. Evol.">
        <title>Blast fungal genomes show frequent chromosomal changes, gene gains and losses, and effector gene turnover.</title>
        <authorList>
            <person name="Gomez Luciano L.B."/>
            <person name="Jason Tsai I."/>
            <person name="Chuma I."/>
            <person name="Tosa Y."/>
            <person name="Chen Y.H."/>
            <person name="Li J.Y."/>
            <person name="Li M.Y."/>
            <person name="Jade Lu M.Y."/>
            <person name="Nakayashiki H."/>
            <person name="Li W.H."/>
        </authorList>
    </citation>
    <scope>NUCLEOTIDE SEQUENCE [LARGE SCALE GENOMIC DNA]</scope>
    <source>
        <strain evidence="2">MZ5-1-6</strain>
    </source>
</reference>
<feature type="compositionally biased region" description="Gly residues" evidence="1">
    <location>
        <begin position="50"/>
        <end position="62"/>
    </location>
</feature>
<protein>
    <submittedName>
        <fullName evidence="2">Uncharacterized protein</fullName>
    </submittedName>
</protein>
<name>A0A4P7NQ16_PYROR</name>
<evidence type="ECO:0000256" key="1">
    <source>
        <dbReference type="SAM" id="MobiDB-lite"/>
    </source>
</evidence>
<proteinExistence type="predicted"/>
<feature type="region of interest" description="Disordered" evidence="1">
    <location>
        <begin position="1"/>
        <end position="357"/>
    </location>
</feature>
<dbReference type="EMBL" id="CP034209">
    <property type="protein sequence ID" value="QBZ64272.1"/>
    <property type="molecule type" value="Genomic_DNA"/>
</dbReference>
<feature type="compositionally biased region" description="Low complexity" evidence="1">
    <location>
        <begin position="388"/>
        <end position="397"/>
    </location>
</feature>
<gene>
    <name evidence="2" type="ORF">PoMZ_05967</name>
</gene>
<feature type="compositionally biased region" description="Basic and acidic residues" evidence="1">
    <location>
        <begin position="63"/>
        <end position="81"/>
    </location>
</feature>
<accession>A0A4P7NQ16</accession>
<evidence type="ECO:0000313" key="3">
    <source>
        <dbReference type="Proteomes" id="UP000294847"/>
    </source>
</evidence>
<dbReference type="Proteomes" id="UP000294847">
    <property type="component" value="Chromosome 6"/>
</dbReference>
<feature type="compositionally biased region" description="Basic and acidic residues" evidence="1">
    <location>
        <begin position="186"/>
        <end position="195"/>
    </location>
</feature>
<sequence>MDPGEGLENTSADEDGPVTQRTGSSFLGEWWDGLKLNPFAKEDTDENPEEGGGFFGGWFGSGGKEEKPTKEKEQKQPDKSEQASQSSGKSWFRSPFGGGNNADKEPKSSSGSSFFGASNNDGASGEDSSRSAAPDPGQNPSRDFDGPLGVNTRPVQPLMSPPLRSTDPSIAPALTLLNKSSMRRLNRYDTKEKQRINTLESKGQPIPRNDPSLLFITDPVQRLKAYDSRRDRRRQEHATAKRKGQLAREQRAKAPVTMPVKQQPPTNSQQPKQAQQLAKQKQENKQAASSVAKLPSRRERKAQRKEAAAAATAAAASQMTKGAEAEKTRSKQAASAASTGFSAKKAPKGPNRRERKAQMKIYVADAARKDKAARAVEAQKRLQEKKTATTAAGSAAKPQTAGKLFKADPLSEQEKAKANDNMAAFANLPGLGVAAQKATLPPLIIPPVKVPKATLLDTPEYAAPGHHSADGRYPARH</sequence>
<feature type="compositionally biased region" description="Polar residues" evidence="1">
    <location>
        <begin position="331"/>
        <end position="341"/>
    </location>
</feature>
<organism evidence="2 3">
    <name type="scientific">Pyricularia oryzae</name>
    <name type="common">Rice blast fungus</name>
    <name type="synonym">Magnaporthe oryzae</name>
    <dbReference type="NCBI Taxonomy" id="318829"/>
    <lineage>
        <taxon>Eukaryota</taxon>
        <taxon>Fungi</taxon>
        <taxon>Dikarya</taxon>
        <taxon>Ascomycota</taxon>
        <taxon>Pezizomycotina</taxon>
        <taxon>Sordariomycetes</taxon>
        <taxon>Sordariomycetidae</taxon>
        <taxon>Magnaporthales</taxon>
        <taxon>Pyriculariaceae</taxon>
        <taxon>Pyricularia</taxon>
    </lineage>
</organism>
<dbReference type="AlphaFoldDB" id="A0A4P7NQ16"/>
<evidence type="ECO:0000313" key="2">
    <source>
        <dbReference type="EMBL" id="QBZ64272.1"/>
    </source>
</evidence>
<feature type="compositionally biased region" description="Low complexity" evidence="1">
    <location>
        <begin position="269"/>
        <end position="279"/>
    </location>
</feature>
<feature type="region of interest" description="Disordered" evidence="1">
    <location>
        <begin position="381"/>
        <end position="403"/>
    </location>
</feature>
<feature type="compositionally biased region" description="Low complexity" evidence="1">
    <location>
        <begin position="108"/>
        <end position="118"/>
    </location>
</feature>
<feature type="compositionally biased region" description="Basic and acidic residues" evidence="1">
    <location>
        <begin position="224"/>
        <end position="239"/>
    </location>
</feature>